<dbReference type="InParanoid" id="Q7NEV0"/>
<dbReference type="KEGG" id="gvi:gsr3778"/>
<dbReference type="Proteomes" id="UP000000557">
    <property type="component" value="Chromosome"/>
</dbReference>
<organism evidence="1 2">
    <name type="scientific">Gloeobacter violaceus (strain ATCC 29082 / PCC 7421)</name>
    <dbReference type="NCBI Taxonomy" id="251221"/>
    <lineage>
        <taxon>Bacteria</taxon>
        <taxon>Bacillati</taxon>
        <taxon>Cyanobacteriota</taxon>
        <taxon>Cyanophyceae</taxon>
        <taxon>Gloeobacterales</taxon>
        <taxon>Gloeobacteraceae</taxon>
        <taxon>Gloeobacter</taxon>
    </lineage>
</organism>
<keyword evidence="2" id="KW-1185">Reference proteome</keyword>
<reference evidence="1 2" key="1">
    <citation type="journal article" date="2003" name="DNA Res.">
        <title>Complete genome structure of Gloeobacter violaceus PCC 7421, a cyanobacterium that lacks thylakoids.</title>
        <authorList>
            <person name="Nakamura Y."/>
            <person name="Kaneko T."/>
            <person name="Sato S."/>
            <person name="Mimuro M."/>
            <person name="Miyashita H."/>
            <person name="Tsuchiya T."/>
            <person name="Sasamoto S."/>
            <person name="Watanabe A."/>
            <person name="Kawashima K."/>
            <person name="Kishida Y."/>
            <person name="Kiyokawa C."/>
            <person name="Kohara M."/>
            <person name="Matsumoto M."/>
            <person name="Matsuno A."/>
            <person name="Nakazaki N."/>
            <person name="Shimpo S."/>
            <person name="Takeuchi C."/>
            <person name="Yamada M."/>
            <person name="Tabata S."/>
        </authorList>
    </citation>
    <scope>NUCLEOTIDE SEQUENCE [LARGE SCALE GENOMIC DNA]</scope>
    <source>
        <strain evidence="2">ATCC 29082 / PCC 7421</strain>
    </source>
</reference>
<proteinExistence type="predicted"/>
<reference evidence="1 2" key="2">
    <citation type="journal article" date="2003" name="DNA Res.">
        <title>Complete genome structure of Gloeobacter violaceus PCC 7421, a cyanobacterium that lacks thylakoids (supplement).</title>
        <authorList>
            <person name="Nakamura Y."/>
            <person name="Kaneko T."/>
            <person name="Sato S."/>
            <person name="Mimuro M."/>
            <person name="Miyashita H."/>
            <person name="Tsuchiya T."/>
            <person name="Sasamoto S."/>
            <person name="Watanabe A."/>
            <person name="Kawashima K."/>
            <person name="Kishida Y."/>
            <person name="Kiyokawa C."/>
            <person name="Kohara M."/>
            <person name="Matsumoto M."/>
            <person name="Matsuno A."/>
            <person name="Nakazaki N."/>
            <person name="Shimpo S."/>
            <person name="Takeuchi C."/>
            <person name="Yamada M."/>
            <person name="Tabata S."/>
        </authorList>
    </citation>
    <scope>NUCLEOTIDE SEQUENCE [LARGE SCALE GENOMIC DNA]</scope>
    <source>
        <strain evidence="2">ATCC 29082 / PCC 7421</strain>
    </source>
</reference>
<gene>
    <name evidence="1" type="ordered locus">gsr3778</name>
</gene>
<accession>Q7NEV0</accession>
<protein>
    <submittedName>
        <fullName evidence="1">Gsr3778 protein</fullName>
    </submittedName>
</protein>
<sequence>MHATPKINLIDIGAVGGLGLPWQGHQDKLDWVLSFELNEPPQLTGKRLRYDCAVWNFDGEATFHVSGIHGTGSSLLKQNIDWVRQNY</sequence>
<dbReference type="EMBL" id="BA000045">
    <property type="protein sequence ID" value="BAC91719.1"/>
    <property type="molecule type" value="Genomic_DNA"/>
</dbReference>
<dbReference type="HOGENOM" id="CLU_2478956_0_0_3"/>
<name>Q7NEV0_GLOVI</name>
<dbReference type="AlphaFoldDB" id="Q7NEV0"/>
<dbReference type="EnsemblBacteria" id="BAC91719">
    <property type="protein sequence ID" value="BAC91719"/>
    <property type="gene ID" value="BAC91719"/>
</dbReference>
<evidence type="ECO:0000313" key="1">
    <source>
        <dbReference type="EMBL" id="BAC91719.1"/>
    </source>
</evidence>
<dbReference type="STRING" id="251221.gene:10761295"/>
<dbReference type="RefSeq" id="WP_011143767.1">
    <property type="nucleotide sequence ID" value="NC_005125.1"/>
</dbReference>
<evidence type="ECO:0000313" key="2">
    <source>
        <dbReference type="Proteomes" id="UP000000557"/>
    </source>
</evidence>